<keyword evidence="4" id="KW-1003">Cell membrane</keyword>
<comment type="caution">
    <text evidence="21">The sequence shown here is derived from an EMBL/GenBank/DDBJ whole genome shotgun (WGS) entry which is preliminary data.</text>
</comment>
<keyword evidence="10" id="KW-0164">Citrullination</keyword>
<protein>
    <recommendedName>
        <fullName evidence="3">Keratin, type II cytoskeletal 1</fullName>
    </recommendedName>
    <alternativeName>
        <fullName evidence="14">Cytokeratin-1</fullName>
    </alternativeName>
    <alternativeName>
        <fullName evidence="13">Keratin-1</fullName>
    </alternativeName>
    <alternativeName>
        <fullName evidence="15">Type-II keratin Kb1</fullName>
    </alternativeName>
</protein>
<feature type="compositionally biased region" description="Polar residues" evidence="19">
    <location>
        <begin position="610"/>
        <end position="622"/>
    </location>
</feature>
<evidence type="ECO:0000256" key="13">
    <source>
        <dbReference type="ARBA" id="ARBA00032123"/>
    </source>
</evidence>
<feature type="compositionally biased region" description="Low complexity" evidence="19">
    <location>
        <begin position="22"/>
        <end position="38"/>
    </location>
</feature>
<name>A0A7J8JF74_ROUAE</name>
<keyword evidence="22" id="KW-1185">Reference proteome</keyword>
<dbReference type="Pfam" id="PF00038">
    <property type="entry name" value="Filament"/>
    <property type="match status" value="1"/>
</dbReference>
<organism evidence="21 22">
    <name type="scientific">Rousettus aegyptiacus</name>
    <name type="common">Egyptian fruit bat</name>
    <name type="synonym">Pteropus aegyptiacus</name>
    <dbReference type="NCBI Taxonomy" id="9407"/>
    <lineage>
        <taxon>Eukaryota</taxon>
        <taxon>Metazoa</taxon>
        <taxon>Chordata</taxon>
        <taxon>Craniata</taxon>
        <taxon>Vertebrata</taxon>
        <taxon>Euteleostomi</taxon>
        <taxon>Mammalia</taxon>
        <taxon>Eutheria</taxon>
        <taxon>Laurasiatheria</taxon>
        <taxon>Chiroptera</taxon>
        <taxon>Yinpterochiroptera</taxon>
        <taxon>Pteropodoidea</taxon>
        <taxon>Pteropodidae</taxon>
        <taxon>Rousettinae</taxon>
        <taxon>Rousettus</taxon>
    </lineage>
</organism>
<dbReference type="FunFam" id="1.20.5.170:FF:000004">
    <property type="entry name" value="Keratin, type II cytoskeletal 5"/>
    <property type="match status" value="1"/>
</dbReference>
<dbReference type="GO" id="GO:0031424">
    <property type="term" value="P:keratinization"/>
    <property type="evidence" value="ECO:0007669"/>
    <property type="project" value="TreeGrafter"/>
</dbReference>
<keyword evidence="8 21" id="KW-0416">Keratin</keyword>
<evidence type="ECO:0000256" key="3">
    <source>
        <dbReference type="ARBA" id="ARBA00015703"/>
    </source>
</evidence>
<feature type="coiled-coil region" evidence="18">
    <location>
        <begin position="235"/>
        <end position="318"/>
    </location>
</feature>
<keyword evidence="9 17" id="KW-0403">Intermediate filament</keyword>
<feature type="domain" description="IF rod" evidence="20">
    <location>
        <begin position="180"/>
        <end position="493"/>
    </location>
</feature>
<dbReference type="SMART" id="SM01391">
    <property type="entry name" value="Filament"/>
    <property type="match status" value="1"/>
</dbReference>
<evidence type="ECO:0000256" key="4">
    <source>
        <dbReference type="ARBA" id="ARBA00022475"/>
    </source>
</evidence>
<dbReference type="PROSITE" id="PS51842">
    <property type="entry name" value="IF_ROD_2"/>
    <property type="match status" value="1"/>
</dbReference>
<feature type="compositionally biased region" description="Low complexity" evidence="19">
    <location>
        <begin position="599"/>
        <end position="609"/>
    </location>
</feature>
<evidence type="ECO:0000256" key="15">
    <source>
        <dbReference type="ARBA" id="ARBA00033007"/>
    </source>
</evidence>
<evidence type="ECO:0000256" key="6">
    <source>
        <dbReference type="ARBA" id="ARBA00022490"/>
    </source>
</evidence>
<keyword evidence="7" id="KW-0597">Phosphoprotein</keyword>
<sequence>MSRHFSSRSGYRSGGGFSSGSAGVVSLQRRTTGSSVRRSGGGGGRFSGGGCGRGAGGGFGSRSLVNLGGSKSISISVARGGGQSGFGGGYYAGGFGGGSFGGGGFGGGGFGGGGFGGGFGSGGLGGGFGSKGGFGGGGFGGGFGPVCPPGGIQEVTINQSLLQPLNVEIDPEIQKIKSQEREQIKSLNNQFASFIDKVRFLEQQNQVLQTKWELLQQMDTSTRTHNLDSYFESYINSLRKRLDQLKGDQSRMDSELKNMQDLVEDYRNKYEEEINKRTKAENEFVTIKKDVDAAYMTKVDLQAKVDNLLQEIDFLTTLYQAELSQMQTHISETNVVLSMDNNRNLDLDSIIAEVKAQYEEIAQKSKAEAEALYQTKYEELQVTAGEHGDNLKTSKMEISELNRIIQRLRSEIDSVKKQIAGLQQSINDAEQRGEKALKDARGKLNELEDALQKAKEDLARLLRDYQELMNTKLALDMEIATYRTLLEGEECRMSGEYAPNVSVSVSTSHTSISGGGSRGFGSGGGSYGSGGGSYGSGGGSYGSGGGSYGSGGGGGGGSAGHRSGSAGGGGSSGGRGSGGGASSGGSFGGSSGGWGSSSGGTKTSGGSSSVKFISTSYSRGSR</sequence>
<dbReference type="InterPro" id="IPR039008">
    <property type="entry name" value="IF_rod_dom"/>
</dbReference>
<dbReference type="GO" id="GO:0005615">
    <property type="term" value="C:extracellular space"/>
    <property type="evidence" value="ECO:0007669"/>
    <property type="project" value="TreeGrafter"/>
</dbReference>
<proteinExistence type="inferred from homology"/>
<dbReference type="GO" id="GO:0045095">
    <property type="term" value="C:keratin filament"/>
    <property type="evidence" value="ECO:0007669"/>
    <property type="project" value="InterPro"/>
</dbReference>
<feature type="region of interest" description="Disordered" evidence="19">
    <location>
        <begin position="22"/>
        <end position="49"/>
    </location>
</feature>
<dbReference type="PROSITE" id="PS00226">
    <property type="entry name" value="IF_ROD_1"/>
    <property type="match status" value="1"/>
</dbReference>
<dbReference type="InterPro" id="IPR032444">
    <property type="entry name" value="Keratin_2_head"/>
</dbReference>
<dbReference type="PRINTS" id="PR01276">
    <property type="entry name" value="TYPE2KERATIN"/>
</dbReference>
<dbReference type="InterPro" id="IPR003054">
    <property type="entry name" value="Keratin_II"/>
</dbReference>
<dbReference type="SUPFAM" id="SSF64593">
    <property type="entry name" value="Intermediate filament protein, coiled coil region"/>
    <property type="match status" value="3"/>
</dbReference>
<comment type="similarity">
    <text evidence="16 17">Belongs to the intermediate filament family.</text>
</comment>
<dbReference type="Pfam" id="PF16210">
    <property type="entry name" value="Keratin_2_tail"/>
    <property type="match status" value="1"/>
</dbReference>
<feature type="compositionally biased region" description="Gly residues" evidence="19">
    <location>
        <begin position="39"/>
        <end position="49"/>
    </location>
</feature>
<evidence type="ECO:0000256" key="18">
    <source>
        <dbReference type="SAM" id="Coils"/>
    </source>
</evidence>
<keyword evidence="6" id="KW-0963">Cytoplasm</keyword>
<keyword evidence="11 18" id="KW-0175">Coiled coil</keyword>
<dbReference type="GO" id="GO:0045109">
    <property type="term" value="P:intermediate filament organization"/>
    <property type="evidence" value="ECO:0007669"/>
    <property type="project" value="TreeGrafter"/>
</dbReference>
<reference evidence="21 22" key="1">
    <citation type="journal article" date="2020" name="Nature">
        <title>Six reference-quality genomes reveal evolution of bat adaptations.</title>
        <authorList>
            <person name="Jebb D."/>
            <person name="Huang Z."/>
            <person name="Pippel M."/>
            <person name="Hughes G.M."/>
            <person name="Lavrichenko K."/>
            <person name="Devanna P."/>
            <person name="Winkler S."/>
            <person name="Jermiin L.S."/>
            <person name="Skirmuntt E.C."/>
            <person name="Katzourakis A."/>
            <person name="Burkitt-Gray L."/>
            <person name="Ray D.A."/>
            <person name="Sullivan K.A.M."/>
            <person name="Roscito J.G."/>
            <person name="Kirilenko B.M."/>
            <person name="Davalos L.M."/>
            <person name="Corthals A.P."/>
            <person name="Power M.L."/>
            <person name="Jones G."/>
            <person name="Ransome R.D."/>
            <person name="Dechmann D.K.N."/>
            <person name="Locatelli A.G."/>
            <person name="Puechmaille S.J."/>
            <person name="Fedrigo O."/>
            <person name="Jarvis E.D."/>
            <person name="Hiller M."/>
            <person name="Vernes S.C."/>
            <person name="Myers E.W."/>
            <person name="Teeling E.C."/>
        </authorList>
    </citation>
    <scope>NUCLEOTIDE SEQUENCE [LARGE SCALE GENOMIC DNA]</scope>
    <source>
        <strain evidence="21">MRouAeg1</strain>
        <tissue evidence="21">Muscle</tissue>
    </source>
</reference>
<dbReference type="GO" id="GO:0005886">
    <property type="term" value="C:plasma membrane"/>
    <property type="evidence" value="ECO:0007669"/>
    <property type="project" value="UniProtKB-SubCell"/>
</dbReference>
<feature type="coiled-coil region" evidence="18">
    <location>
        <begin position="355"/>
        <end position="471"/>
    </location>
</feature>
<evidence type="ECO:0000256" key="5">
    <source>
        <dbReference type="ARBA" id="ARBA00022481"/>
    </source>
</evidence>
<feature type="region of interest" description="Disordered" evidence="19">
    <location>
        <begin position="550"/>
        <end position="622"/>
    </location>
</feature>
<evidence type="ECO:0000256" key="12">
    <source>
        <dbReference type="ARBA" id="ARBA00023136"/>
    </source>
</evidence>
<dbReference type="Gene3D" id="1.20.5.1160">
    <property type="entry name" value="Vasodilator-stimulated phosphoprotein"/>
    <property type="match status" value="1"/>
</dbReference>
<dbReference type="GO" id="GO:0005737">
    <property type="term" value="C:cytoplasm"/>
    <property type="evidence" value="ECO:0007669"/>
    <property type="project" value="UniProtKB-SubCell"/>
</dbReference>
<dbReference type="InterPro" id="IPR032449">
    <property type="entry name" value="Keratin_2_1_tail"/>
</dbReference>
<accession>A0A7J8JF74</accession>
<keyword evidence="5" id="KW-0488">Methylation</keyword>
<evidence type="ECO:0000256" key="17">
    <source>
        <dbReference type="RuleBase" id="RU000685"/>
    </source>
</evidence>
<dbReference type="AlphaFoldDB" id="A0A7J8JF74"/>
<evidence type="ECO:0000256" key="10">
    <source>
        <dbReference type="ARBA" id="ARBA00022934"/>
    </source>
</evidence>
<evidence type="ECO:0000256" key="8">
    <source>
        <dbReference type="ARBA" id="ARBA00022744"/>
    </source>
</evidence>
<evidence type="ECO:0000313" key="22">
    <source>
        <dbReference type="Proteomes" id="UP000593571"/>
    </source>
</evidence>
<dbReference type="FunFam" id="1.20.5.1160:FF:000001">
    <property type="entry name" value="Keratin type II"/>
    <property type="match status" value="1"/>
</dbReference>
<dbReference type="Pfam" id="PF16208">
    <property type="entry name" value="Keratin_2_head"/>
    <property type="match status" value="1"/>
</dbReference>
<dbReference type="GO" id="GO:0030280">
    <property type="term" value="F:structural constituent of skin epidermis"/>
    <property type="evidence" value="ECO:0007669"/>
    <property type="project" value="TreeGrafter"/>
</dbReference>
<dbReference type="EMBL" id="JACASE010000002">
    <property type="protein sequence ID" value="KAF6495543.1"/>
    <property type="molecule type" value="Genomic_DNA"/>
</dbReference>
<evidence type="ECO:0000256" key="19">
    <source>
        <dbReference type="SAM" id="MobiDB-lite"/>
    </source>
</evidence>
<dbReference type="FunFam" id="1.20.5.500:FF:000001">
    <property type="entry name" value="Type II keratin 23"/>
    <property type="match status" value="1"/>
</dbReference>
<dbReference type="PANTHER" id="PTHR45616:SF33">
    <property type="entry name" value="KERATIN, TYPE II CYTOSKELETAL 1"/>
    <property type="match status" value="1"/>
</dbReference>
<dbReference type="OrthoDB" id="9539572at2759"/>
<evidence type="ECO:0000256" key="1">
    <source>
        <dbReference type="ARBA" id="ARBA00004236"/>
    </source>
</evidence>
<dbReference type="Gene3D" id="1.20.5.170">
    <property type="match status" value="1"/>
</dbReference>
<evidence type="ECO:0000259" key="20">
    <source>
        <dbReference type="PROSITE" id="PS51842"/>
    </source>
</evidence>
<dbReference type="Gene3D" id="1.20.5.500">
    <property type="entry name" value="Single helix bin"/>
    <property type="match status" value="1"/>
</dbReference>
<evidence type="ECO:0000256" key="2">
    <source>
        <dbReference type="ARBA" id="ARBA00004496"/>
    </source>
</evidence>
<dbReference type="Proteomes" id="UP000593571">
    <property type="component" value="Unassembled WGS sequence"/>
</dbReference>
<evidence type="ECO:0000256" key="16">
    <source>
        <dbReference type="ARBA" id="ARBA00061646"/>
    </source>
</evidence>
<dbReference type="PANTHER" id="PTHR45616">
    <property type="entry name" value="GATA-TYPE DOMAIN-CONTAINING PROTEIN"/>
    <property type="match status" value="1"/>
</dbReference>
<comment type="subcellular location">
    <subcellularLocation>
        <location evidence="1">Cell membrane</location>
    </subcellularLocation>
    <subcellularLocation>
        <location evidence="2">Cytoplasm</location>
    </subcellularLocation>
</comment>
<evidence type="ECO:0000256" key="14">
    <source>
        <dbReference type="ARBA" id="ARBA00032346"/>
    </source>
</evidence>
<keyword evidence="12" id="KW-0472">Membrane</keyword>
<evidence type="ECO:0000256" key="7">
    <source>
        <dbReference type="ARBA" id="ARBA00022553"/>
    </source>
</evidence>
<feature type="compositionally biased region" description="Gly residues" evidence="19">
    <location>
        <begin position="550"/>
        <end position="598"/>
    </location>
</feature>
<evidence type="ECO:0000256" key="9">
    <source>
        <dbReference type="ARBA" id="ARBA00022754"/>
    </source>
</evidence>
<evidence type="ECO:0000256" key="11">
    <source>
        <dbReference type="ARBA" id="ARBA00023054"/>
    </source>
</evidence>
<evidence type="ECO:0000313" key="21">
    <source>
        <dbReference type="EMBL" id="KAF6495543.1"/>
    </source>
</evidence>
<gene>
    <name evidence="21" type="ORF">HJG63_007413</name>
</gene>
<dbReference type="InterPro" id="IPR018039">
    <property type="entry name" value="IF_conserved"/>
</dbReference>